<dbReference type="EMBL" id="WHNY01000067">
    <property type="protein sequence ID" value="NOU67360.1"/>
    <property type="molecule type" value="Genomic_DNA"/>
</dbReference>
<organism evidence="1 2">
    <name type="scientific">Paenibacillus plantarum</name>
    <dbReference type="NCBI Taxonomy" id="2654975"/>
    <lineage>
        <taxon>Bacteria</taxon>
        <taxon>Bacillati</taxon>
        <taxon>Bacillota</taxon>
        <taxon>Bacilli</taxon>
        <taxon>Bacillales</taxon>
        <taxon>Paenibacillaceae</taxon>
        <taxon>Paenibacillus</taxon>
    </lineage>
</organism>
<proteinExistence type="predicted"/>
<evidence type="ECO:0000313" key="2">
    <source>
        <dbReference type="Proteomes" id="UP000653578"/>
    </source>
</evidence>
<dbReference type="InterPro" id="IPR036188">
    <property type="entry name" value="FAD/NAD-bd_sf"/>
</dbReference>
<sequence>MTAFHSDAPVLIYGATFAGLAMAYSLGKQSILVERSSLVGHEYVNSYRPGHGLANRPTSGIGQELYDELVRRNIVQADGAVHLPGISPVLFHFIRKHNLNIRMMTEITEVRSTEDGYEVMLYNTSGSQTVQVRNIIDTTSTCGSSHLWNPPILAKSINAILDGPPLAASIGDSGRSYEMVQGGFPSEIYFQLKVDNKDNWIVARDKLHQFWMNRPKMLRPWKLAAVADTFDIKVNQGVQVAAMGSSWLPSCAYDNFMEAFEAGISYAKQEVSPNDFIRNSK</sequence>
<comment type="caution">
    <text evidence="1">The sequence shown here is derived from an EMBL/GenBank/DDBJ whole genome shotgun (WGS) entry which is preliminary data.</text>
</comment>
<protein>
    <recommendedName>
        <fullName evidence="3">FAD dependent oxidoreductase</fullName>
    </recommendedName>
</protein>
<name>A0ABX1XFT7_9BACL</name>
<dbReference type="RefSeq" id="WP_171634073.1">
    <property type="nucleotide sequence ID" value="NZ_WHNY01000067.1"/>
</dbReference>
<gene>
    <name evidence="1" type="ORF">GC096_25275</name>
</gene>
<dbReference type="Proteomes" id="UP000653578">
    <property type="component" value="Unassembled WGS sequence"/>
</dbReference>
<keyword evidence="2" id="KW-1185">Reference proteome</keyword>
<evidence type="ECO:0000313" key="1">
    <source>
        <dbReference type="EMBL" id="NOU67360.1"/>
    </source>
</evidence>
<reference evidence="1 2" key="1">
    <citation type="submission" date="2019-10" db="EMBL/GenBank/DDBJ databases">
        <title>Description of Paenibacillus humi sp. nov.</title>
        <authorList>
            <person name="Carlier A."/>
            <person name="Qi S."/>
        </authorList>
    </citation>
    <scope>NUCLEOTIDE SEQUENCE [LARGE SCALE GENOMIC DNA]</scope>
    <source>
        <strain evidence="1 2">LMG 31461</strain>
    </source>
</reference>
<accession>A0ABX1XFT7</accession>
<evidence type="ECO:0008006" key="3">
    <source>
        <dbReference type="Google" id="ProtNLM"/>
    </source>
</evidence>
<dbReference type="SUPFAM" id="SSF51905">
    <property type="entry name" value="FAD/NAD(P)-binding domain"/>
    <property type="match status" value="1"/>
</dbReference>